<organism evidence="2 3">
    <name type="scientific">Drosophila guanche</name>
    <name type="common">Fruit fly</name>
    <dbReference type="NCBI Taxonomy" id="7266"/>
    <lineage>
        <taxon>Eukaryota</taxon>
        <taxon>Metazoa</taxon>
        <taxon>Ecdysozoa</taxon>
        <taxon>Arthropoda</taxon>
        <taxon>Hexapoda</taxon>
        <taxon>Insecta</taxon>
        <taxon>Pterygota</taxon>
        <taxon>Neoptera</taxon>
        <taxon>Endopterygota</taxon>
        <taxon>Diptera</taxon>
        <taxon>Brachycera</taxon>
        <taxon>Muscomorpha</taxon>
        <taxon>Ephydroidea</taxon>
        <taxon>Drosophilidae</taxon>
        <taxon>Drosophila</taxon>
        <taxon>Sophophora</taxon>
    </lineage>
</organism>
<dbReference type="OrthoDB" id="7870863at2759"/>
<reference evidence="3" key="1">
    <citation type="submission" date="2018-01" db="EMBL/GenBank/DDBJ databases">
        <authorList>
            <person name="Alioto T."/>
            <person name="Alioto T."/>
        </authorList>
    </citation>
    <scope>NUCLEOTIDE SEQUENCE [LARGE SCALE GENOMIC DNA]</scope>
</reference>
<keyword evidence="3" id="KW-1185">Reference proteome</keyword>
<feature type="compositionally biased region" description="Basic and acidic residues" evidence="1">
    <location>
        <begin position="13"/>
        <end position="31"/>
    </location>
</feature>
<dbReference type="AlphaFoldDB" id="A0A3B0JY15"/>
<evidence type="ECO:0000313" key="3">
    <source>
        <dbReference type="Proteomes" id="UP000268350"/>
    </source>
</evidence>
<dbReference type="EMBL" id="OUUW01000010">
    <property type="protein sequence ID" value="SPP85953.1"/>
    <property type="molecule type" value="Genomic_DNA"/>
</dbReference>
<dbReference type="Proteomes" id="UP000268350">
    <property type="component" value="Unassembled WGS sequence"/>
</dbReference>
<proteinExistence type="predicted"/>
<protein>
    <submittedName>
        <fullName evidence="2">Uncharacterized protein</fullName>
    </submittedName>
</protein>
<feature type="region of interest" description="Disordered" evidence="1">
    <location>
        <begin position="13"/>
        <end position="39"/>
    </location>
</feature>
<evidence type="ECO:0000313" key="2">
    <source>
        <dbReference type="EMBL" id="SPP85953.1"/>
    </source>
</evidence>
<name>A0A3B0JY15_DROGU</name>
<sequence length="74" mass="8702">MHRPPYKRYDWYIHYPKDQRPDEPPTRKSHDQLPGNTAADLTAAVVDEKQKATQLEELETSARLNKAAQWKEQL</sequence>
<gene>
    <name evidence="2" type="ORF">DGUA_6G004541</name>
</gene>
<evidence type="ECO:0000256" key="1">
    <source>
        <dbReference type="SAM" id="MobiDB-lite"/>
    </source>
</evidence>
<accession>A0A3B0JY15</accession>